<feature type="domain" description="Glycosyl transferase family 1" evidence="1">
    <location>
        <begin position="179"/>
        <end position="300"/>
    </location>
</feature>
<dbReference type="Gene3D" id="3.40.50.2000">
    <property type="entry name" value="Glycogen Phosphorylase B"/>
    <property type="match status" value="2"/>
</dbReference>
<dbReference type="SUPFAM" id="SSF53756">
    <property type="entry name" value="UDP-Glycosyltransferase/glycogen phosphorylase"/>
    <property type="match status" value="1"/>
</dbReference>
<dbReference type="InterPro" id="IPR050194">
    <property type="entry name" value="Glycosyltransferase_grp1"/>
</dbReference>
<dbReference type="AlphaFoldDB" id="A0A832G8K4"/>
<proteinExistence type="predicted"/>
<organism evidence="2">
    <name type="scientific">Ignavibacterium album</name>
    <dbReference type="NCBI Taxonomy" id="591197"/>
    <lineage>
        <taxon>Bacteria</taxon>
        <taxon>Pseudomonadati</taxon>
        <taxon>Ignavibacteriota</taxon>
        <taxon>Ignavibacteria</taxon>
        <taxon>Ignavibacteriales</taxon>
        <taxon>Ignavibacteriaceae</taxon>
        <taxon>Ignavibacterium</taxon>
    </lineage>
</organism>
<comment type="caution">
    <text evidence="2">The sequence shown here is derived from an EMBL/GenBank/DDBJ whole genome shotgun (WGS) entry which is preliminary data.</text>
</comment>
<dbReference type="PANTHER" id="PTHR45947">
    <property type="entry name" value="SULFOQUINOVOSYL TRANSFERASE SQD2"/>
    <property type="match status" value="1"/>
</dbReference>
<keyword evidence="2" id="KW-0808">Transferase</keyword>
<accession>A0A832G8K4</accession>
<dbReference type="Pfam" id="PF00534">
    <property type="entry name" value="Glycos_transf_1"/>
    <property type="match status" value="1"/>
</dbReference>
<gene>
    <name evidence="2" type="ORF">ENS56_14625</name>
</gene>
<dbReference type="EMBL" id="DSVI01000027">
    <property type="protein sequence ID" value="HGT49270.1"/>
    <property type="molecule type" value="Genomic_DNA"/>
</dbReference>
<evidence type="ECO:0000313" key="2">
    <source>
        <dbReference type="EMBL" id="HGT49270.1"/>
    </source>
</evidence>
<dbReference type="InterPro" id="IPR001296">
    <property type="entry name" value="Glyco_trans_1"/>
</dbReference>
<name>A0A832G8K4_9BACT</name>
<protein>
    <submittedName>
        <fullName evidence="2">Glycosyltransferase</fullName>
    </submittedName>
</protein>
<sequence length="350" mass="40384">MSKEKNILLLTPGFPKDQNDYLCIPPLQDFLIALKKNFPSVNITVAAFQYPFIQGRYNWNNISVFSFGGRNSKLEKIFVWDSAITIAKYLKEKNQLDVVHSLWFGECAFVGNRISTRYNIKHICTLMGQDVSTNNFYLRLLNKNKLTVVSLAQNQSDLFRQITRQNVDEEIFWGVHNQHFDSNKKREIDLLGVGSLINLKNYKAFINVLNKLKSEFPAIKSMIIGDGNLRKKLIQQTKLLGLQNNIEFTGNLKRSEVFNIMQESKILLHPSLFEGSGLVFAEALANGMYIVSYNVGYAKENDKWNIAKNEDELYHHCRSLLNKNLSFEPMNIFPIEETVNRYAELYGLFN</sequence>
<dbReference type="PANTHER" id="PTHR45947:SF3">
    <property type="entry name" value="SULFOQUINOVOSYL TRANSFERASE SQD2"/>
    <property type="match status" value="1"/>
</dbReference>
<evidence type="ECO:0000259" key="1">
    <source>
        <dbReference type="Pfam" id="PF00534"/>
    </source>
</evidence>
<dbReference type="CDD" id="cd03801">
    <property type="entry name" value="GT4_PimA-like"/>
    <property type="match status" value="1"/>
</dbReference>
<reference evidence="2" key="1">
    <citation type="journal article" date="2020" name="mSystems">
        <title>Genome- and Community-Level Interaction Insights into Carbon Utilization and Element Cycling Functions of Hydrothermarchaeota in Hydrothermal Sediment.</title>
        <authorList>
            <person name="Zhou Z."/>
            <person name="Liu Y."/>
            <person name="Xu W."/>
            <person name="Pan J."/>
            <person name="Luo Z.H."/>
            <person name="Li M."/>
        </authorList>
    </citation>
    <scope>NUCLEOTIDE SEQUENCE [LARGE SCALE GENOMIC DNA]</scope>
    <source>
        <strain evidence="2">SpSt-500</strain>
    </source>
</reference>
<dbReference type="GO" id="GO:0016757">
    <property type="term" value="F:glycosyltransferase activity"/>
    <property type="evidence" value="ECO:0007669"/>
    <property type="project" value="InterPro"/>
</dbReference>